<dbReference type="Pfam" id="PF01061">
    <property type="entry name" value="ABC2_membrane"/>
    <property type="match status" value="1"/>
</dbReference>
<evidence type="ECO:0000313" key="8">
    <source>
        <dbReference type="Proteomes" id="UP000049855"/>
    </source>
</evidence>
<evidence type="ECO:0000256" key="1">
    <source>
        <dbReference type="ARBA" id="ARBA00004141"/>
    </source>
</evidence>
<proteinExistence type="inferred from homology"/>
<comment type="similarity">
    <text evidence="5">Belongs to the ABC-2 integral membrane protein family.</text>
</comment>
<feature type="transmembrane region" description="Helical" evidence="5">
    <location>
        <begin position="221"/>
        <end position="240"/>
    </location>
</feature>
<dbReference type="GO" id="GO:0140359">
    <property type="term" value="F:ABC-type transporter activity"/>
    <property type="evidence" value="ECO:0007669"/>
    <property type="project" value="InterPro"/>
</dbReference>
<dbReference type="AlphaFoldDB" id="A0A0U1L086"/>
<dbReference type="PIRSF" id="PIRSF006648">
    <property type="entry name" value="DrrB"/>
    <property type="match status" value="1"/>
</dbReference>
<dbReference type="PANTHER" id="PTHR43229">
    <property type="entry name" value="NODULATION PROTEIN J"/>
    <property type="match status" value="1"/>
</dbReference>
<protein>
    <recommendedName>
        <fullName evidence="5">Transport permease protein</fullName>
    </recommendedName>
</protein>
<dbReference type="PROSITE" id="PS51012">
    <property type="entry name" value="ABC_TM2"/>
    <property type="match status" value="1"/>
</dbReference>
<dbReference type="EMBL" id="CTRP01000012">
    <property type="protein sequence ID" value="CQR73077.1"/>
    <property type="molecule type" value="Genomic_DNA"/>
</dbReference>
<feature type="transmembrane region" description="Helical" evidence="5">
    <location>
        <begin position="105"/>
        <end position="126"/>
    </location>
</feature>
<accession>A0A0U1L086</accession>
<keyword evidence="5" id="KW-1003">Cell membrane</keyword>
<feature type="domain" description="ABC transmembrane type-2" evidence="6">
    <location>
        <begin position="20"/>
        <end position="246"/>
    </location>
</feature>
<evidence type="ECO:0000256" key="2">
    <source>
        <dbReference type="ARBA" id="ARBA00022692"/>
    </source>
</evidence>
<gene>
    <name evidence="7" type="ORF">SpAn4DRAFT_2309</name>
</gene>
<feature type="transmembrane region" description="Helical" evidence="5">
    <location>
        <begin position="132"/>
        <end position="153"/>
    </location>
</feature>
<dbReference type="InterPro" id="IPR051784">
    <property type="entry name" value="Nod_factor_ABC_transporter"/>
</dbReference>
<dbReference type="PRINTS" id="PR00164">
    <property type="entry name" value="ABC2TRNSPORT"/>
</dbReference>
<feature type="transmembrane region" description="Helical" evidence="5">
    <location>
        <begin position="52"/>
        <end position="75"/>
    </location>
</feature>
<feature type="transmembrane region" description="Helical" evidence="5">
    <location>
        <begin position="21"/>
        <end position="40"/>
    </location>
</feature>
<keyword evidence="4 5" id="KW-0472">Membrane</keyword>
<evidence type="ECO:0000256" key="4">
    <source>
        <dbReference type="ARBA" id="ARBA00023136"/>
    </source>
</evidence>
<evidence type="ECO:0000256" key="5">
    <source>
        <dbReference type="RuleBase" id="RU361157"/>
    </source>
</evidence>
<feature type="transmembrane region" description="Helical" evidence="5">
    <location>
        <begin position="165"/>
        <end position="186"/>
    </location>
</feature>
<evidence type="ECO:0000259" key="6">
    <source>
        <dbReference type="PROSITE" id="PS51012"/>
    </source>
</evidence>
<organism evidence="7 8">
    <name type="scientific">Sporomusa ovata</name>
    <dbReference type="NCBI Taxonomy" id="2378"/>
    <lineage>
        <taxon>Bacteria</taxon>
        <taxon>Bacillati</taxon>
        <taxon>Bacillota</taxon>
        <taxon>Negativicutes</taxon>
        <taxon>Selenomonadales</taxon>
        <taxon>Sporomusaceae</taxon>
        <taxon>Sporomusa</taxon>
    </lineage>
</organism>
<dbReference type="PANTHER" id="PTHR43229:SF2">
    <property type="entry name" value="NODULATION PROTEIN J"/>
    <property type="match status" value="1"/>
</dbReference>
<dbReference type="InterPro" id="IPR013525">
    <property type="entry name" value="ABC2_TM"/>
</dbReference>
<evidence type="ECO:0000313" key="7">
    <source>
        <dbReference type="EMBL" id="CQR73077.1"/>
    </source>
</evidence>
<dbReference type="InterPro" id="IPR047817">
    <property type="entry name" value="ABC2_TM_bact-type"/>
</dbReference>
<dbReference type="Proteomes" id="UP000049855">
    <property type="component" value="Unassembled WGS sequence"/>
</dbReference>
<comment type="subcellular location">
    <subcellularLocation>
        <location evidence="5">Cell membrane</location>
        <topology evidence="5">Multi-pass membrane protein</topology>
    </subcellularLocation>
    <subcellularLocation>
        <location evidence="1">Membrane</location>
        <topology evidence="1">Multi-pass membrane protein</topology>
    </subcellularLocation>
</comment>
<keyword evidence="8" id="KW-1185">Reference proteome</keyword>
<dbReference type="RefSeq" id="WP_021167886.1">
    <property type="nucleotide sequence ID" value="NZ_CTRP01000012.1"/>
</dbReference>
<keyword evidence="5" id="KW-0813">Transport</keyword>
<name>A0A0U1L086_9FIRM</name>
<reference evidence="8" key="1">
    <citation type="submission" date="2015-03" db="EMBL/GenBank/DDBJ databases">
        <authorList>
            <person name="Nijsse Bart"/>
        </authorList>
    </citation>
    <scope>NUCLEOTIDE SEQUENCE [LARGE SCALE GENOMIC DNA]</scope>
</reference>
<keyword evidence="3 5" id="KW-1133">Transmembrane helix</keyword>
<dbReference type="InterPro" id="IPR000412">
    <property type="entry name" value="ABC_2_transport"/>
</dbReference>
<evidence type="ECO:0000256" key="3">
    <source>
        <dbReference type="ARBA" id="ARBA00022989"/>
    </source>
</evidence>
<sequence>MAALRIFARHMAVFRKIWFTNIMFNFVEPLLYLTAMGYGLGTFVQDMEGMTYLQYIAPGMVASSSMFAASFECTYGSFIRLHYQKTFQAMLAGPVTVRDIVAGDILYATFKSMIFGLVILTVISILGQTQSWWALLIPLFLVIPGLTFSLLAICYTGITANIDSFNYYITLFLTPAYLFSGVFFPIHSMPGWAQVVAWLNPIFHSVEVCRALALGNTNPGLLVHAGVLALVAMVLMPLAVRLMTKRLIV</sequence>
<dbReference type="GO" id="GO:0043190">
    <property type="term" value="C:ATP-binding cassette (ABC) transporter complex"/>
    <property type="evidence" value="ECO:0007669"/>
    <property type="project" value="InterPro"/>
</dbReference>
<keyword evidence="2 5" id="KW-0812">Transmembrane</keyword>